<keyword evidence="1" id="KW-1133">Transmembrane helix</keyword>
<dbReference type="AlphaFoldDB" id="A0AAU8LWH6"/>
<evidence type="ECO:0000259" key="2">
    <source>
        <dbReference type="Pfam" id="PF01145"/>
    </source>
</evidence>
<evidence type="ECO:0000256" key="1">
    <source>
        <dbReference type="SAM" id="Phobius"/>
    </source>
</evidence>
<feature type="domain" description="Band 7" evidence="2">
    <location>
        <begin position="337"/>
        <end position="526"/>
    </location>
</feature>
<sequence>MEKKKYKGASMDIQVREKKSKFKKLFEMASRILGNGGKETGRFRKFVILLFPLFYVMIGFVSIDKGHVGVIFAKFGSKPAEDERFIVEEGEQGYRREVLMPGMHFYWLLEPLWKYTIKEEPFVTIPTGMIGQVNAKDGYPMRPGQILAESDSYEEVSEKGHKTKKFKMGQKGPRLEVLKPGSYPINTAYLEVKQFPAVQIPEGSLGVLTRLYGEEPSQGTILVSKESQFRGIIREVLQPGTYYINPAAYKHEIVEAVKIDKGQVGVVTKRVGKMPPEGTILVDANDEYQGIQKQVLQPGMYYINPYEKSLRIEDAIFVPDGHVGVQIAKTGIAKPADQLLAKEGERGIQENTLPPGLYYLNPYATQVVNTDIRQQRYEMTYLEGQGDTQQNDAIVFYSDDGFEIAIDVTVLFQVLPHDAPYVVATIGRDIQDIKEKIIRPQARSYARILGSRYKGEDFVHGATRETFQNDIHKELKVKTLESRVQMNQALVRHFEVPAQLRHPITDKVIALKLQEKFEQEQKTQKANADLAREKEKVNFESAKVVAETKKIKAIISAEEERAVEEINVAKKEFIAQGEAKKIQIGADAALYEKEKEATGILAIGKAKAEAKKLELAAYEGQGGQRFAEVEKAKALGSGIEKVYYIPSDMSINAIAKDFENAITVGLPDNKK</sequence>
<dbReference type="Pfam" id="PF01145">
    <property type="entry name" value="Band_7"/>
    <property type="match status" value="1"/>
</dbReference>
<evidence type="ECO:0000313" key="3">
    <source>
        <dbReference type="EMBL" id="XCN73218.1"/>
    </source>
</evidence>
<reference evidence="3" key="2">
    <citation type="submission" date="2024-06" db="EMBL/GenBank/DDBJ databases">
        <authorList>
            <person name="Plum-Jensen L.E."/>
            <person name="Schramm A."/>
            <person name="Marshall I.P.G."/>
        </authorList>
    </citation>
    <scope>NUCLEOTIDE SEQUENCE</scope>
    <source>
        <strain evidence="3">Rat1</strain>
    </source>
</reference>
<feature type="transmembrane region" description="Helical" evidence="1">
    <location>
        <begin position="46"/>
        <end position="63"/>
    </location>
</feature>
<protein>
    <submittedName>
        <fullName evidence="3">SPFH domain-containing protein</fullName>
    </submittedName>
</protein>
<accession>A0AAU8LWH6</accession>
<reference evidence="3" key="1">
    <citation type="journal article" date="2024" name="Syst. Appl. Microbiol.">
        <title>First single-strain enrichments of Electrothrix cable bacteria, description of E. aestuarii sp. nov. and E. rattekaaiensis sp. nov., and proposal of a cable bacteria taxonomy following the rules of the SeqCode.</title>
        <authorList>
            <person name="Plum-Jensen L.E."/>
            <person name="Schramm A."/>
            <person name="Marshall I.P.G."/>
        </authorList>
    </citation>
    <scope>NUCLEOTIDE SEQUENCE</scope>
    <source>
        <strain evidence="3">Rat1</strain>
    </source>
</reference>
<keyword evidence="1" id="KW-0472">Membrane</keyword>
<dbReference type="EMBL" id="CP159373">
    <property type="protein sequence ID" value="XCN73218.1"/>
    <property type="molecule type" value="Genomic_DNA"/>
</dbReference>
<name>A0AAU8LWH6_9BACT</name>
<keyword evidence="1" id="KW-0812">Transmembrane</keyword>
<gene>
    <name evidence="3" type="ORF">Q3M24_00185</name>
</gene>
<organism evidence="3">
    <name type="scientific">Candidatus Electrothrix aestuarii</name>
    <dbReference type="NCBI Taxonomy" id="3062594"/>
    <lineage>
        <taxon>Bacteria</taxon>
        <taxon>Pseudomonadati</taxon>
        <taxon>Thermodesulfobacteriota</taxon>
        <taxon>Desulfobulbia</taxon>
        <taxon>Desulfobulbales</taxon>
        <taxon>Desulfobulbaceae</taxon>
        <taxon>Candidatus Electrothrix</taxon>
    </lineage>
</organism>
<dbReference type="KEGG" id="eaj:Q3M24_00185"/>
<proteinExistence type="predicted"/>
<dbReference type="InterPro" id="IPR001107">
    <property type="entry name" value="Band_7"/>
</dbReference>